<feature type="transmembrane region" description="Helical" evidence="10">
    <location>
        <begin position="119"/>
        <end position="137"/>
    </location>
</feature>
<protein>
    <submittedName>
        <fullName evidence="11">D-alanyl-lipoteichoic acid acyltransferase DltB, MBOAT superfamily</fullName>
    </submittedName>
</protein>
<feature type="transmembrane region" description="Helical" evidence="10">
    <location>
        <begin position="81"/>
        <end position="99"/>
    </location>
</feature>
<dbReference type="InterPro" id="IPR004299">
    <property type="entry name" value="MBOAT_fam"/>
</dbReference>
<organism evidence="11 12">
    <name type="scientific">Granulicella pectinivorans</name>
    <dbReference type="NCBI Taxonomy" id="474950"/>
    <lineage>
        <taxon>Bacteria</taxon>
        <taxon>Pseudomonadati</taxon>
        <taxon>Acidobacteriota</taxon>
        <taxon>Terriglobia</taxon>
        <taxon>Terriglobales</taxon>
        <taxon>Acidobacteriaceae</taxon>
        <taxon>Granulicella</taxon>
    </lineage>
</organism>
<dbReference type="PANTHER" id="PTHR13285">
    <property type="entry name" value="ACYLTRANSFERASE"/>
    <property type="match status" value="1"/>
</dbReference>
<dbReference type="GO" id="GO:0016746">
    <property type="term" value="F:acyltransferase activity"/>
    <property type="evidence" value="ECO:0007669"/>
    <property type="project" value="UniProtKB-KW"/>
</dbReference>
<gene>
    <name evidence="11" type="ORF">SAMN05421771_2452</name>
</gene>
<dbReference type="InterPro" id="IPR024194">
    <property type="entry name" value="Ac/AlaTfrase_AlgI/DltB"/>
</dbReference>
<evidence type="ECO:0000256" key="10">
    <source>
        <dbReference type="SAM" id="Phobius"/>
    </source>
</evidence>
<evidence type="ECO:0000256" key="1">
    <source>
        <dbReference type="ARBA" id="ARBA00004651"/>
    </source>
</evidence>
<evidence type="ECO:0000313" key="11">
    <source>
        <dbReference type="EMBL" id="SFS14048.1"/>
    </source>
</evidence>
<evidence type="ECO:0000256" key="7">
    <source>
        <dbReference type="ARBA" id="ARBA00023136"/>
    </source>
</evidence>
<accession>A0A1I6MEK7</accession>
<dbReference type="PIRSF" id="PIRSF016636">
    <property type="entry name" value="AlgI_DltB"/>
    <property type="match status" value="1"/>
</dbReference>
<dbReference type="PIRSF" id="PIRSF500217">
    <property type="entry name" value="AlgI"/>
    <property type="match status" value="1"/>
</dbReference>
<name>A0A1I6MEK7_9BACT</name>
<evidence type="ECO:0000256" key="3">
    <source>
        <dbReference type="ARBA" id="ARBA00022475"/>
    </source>
</evidence>
<dbReference type="Proteomes" id="UP000199024">
    <property type="component" value="Unassembled WGS sequence"/>
</dbReference>
<evidence type="ECO:0000256" key="8">
    <source>
        <dbReference type="ARBA" id="ARBA00023315"/>
    </source>
</evidence>
<dbReference type="EMBL" id="FOZL01000001">
    <property type="protein sequence ID" value="SFS14048.1"/>
    <property type="molecule type" value="Genomic_DNA"/>
</dbReference>
<feature type="transmembrane region" description="Helical" evidence="10">
    <location>
        <begin position="6"/>
        <end position="24"/>
    </location>
</feature>
<feature type="transmembrane region" description="Helical" evidence="10">
    <location>
        <begin position="390"/>
        <end position="410"/>
    </location>
</feature>
<keyword evidence="6 10" id="KW-1133">Transmembrane helix</keyword>
<dbReference type="InterPro" id="IPR028362">
    <property type="entry name" value="AlgI"/>
</dbReference>
<evidence type="ECO:0000256" key="4">
    <source>
        <dbReference type="ARBA" id="ARBA00022679"/>
    </source>
</evidence>
<dbReference type="GO" id="GO:0042121">
    <property type="term" value="P:alginic acid biosynthetic process"/>
    <property type="evidence" value="ECO:0007669"/>
    <property type="project" value="InterPro"/>
</dbReference>
<comment type="subcellular location">
    <subcellularLocation>
        <location evidence="1">Cell membrane</location>
        <topology evidence="1">Multi-pass membrane protein</topology>
    </subcellularLocation>
</comment>
<evidence type="ECO:0000256" key="2">
    <source>
        <dbReference type="ARBA" id="ARBA00010323"/>
    </source>
</evidence>
<dbReference type="InterPro" id="IPR051085">
    <property type="entry name" value="MB_O-acyltransferase"/>
</dbReference>
<comment type="similarity">
    <text evidence="2 9">Belongs to the membrane-bound acyltransferase family.</text>
</comment>
<sequence>MLFNSFKFIFAFLPITMLGFHLLGRYGRRPVILWLAVMSVVFYAVWNPVFVLFLLGSIIVNYLVARLIARSPDGSPARRRLLAVGIVLNLLPLFYFKYLFKTLLLANWLHLSHATPHPILLPLGISFFTFTQISYLVDLAQGQAERQDFLSYLLFVTFFPHLIAGPILHHKEMMPQFGREESTGAPARRFSLNPNDVSLGLTWFLMGLTKKVLIADKLAPTANLAFAHAGKLDAANAWTGLIVYSMQLYFDFSGYSDMALGLARIFSIRFPLNFDSPYKATSVTEYWQRWHMTLTRYITLYLYNPLLLAVQRHRLATGKKISRKALATPGGFAAMVAYPTLATMLVTGLWHGAGLQFLIFGLIHGVYLTANQAWRHFRRNTAPAEQPMGILRLSMMAGVYLQVSFALIFFRSDSLPAAFGLIGDLAGHHGLGHVGSLLEGSLAFALFPIVWFFPNTQQILGQETGPHGFSPVAGAADGMNPVPAPTLLRSFRWAPTLRWALVMAVLFFAVLANLGTNAPFLYFQF</sequence>
<feature type="transmembrane region" description="Helical" evidence="10">
    <location>
        <begin position="52"/>
        <end position="69"/>
    </location>
</feature>
<dbReference type="Pfam" id="PF03062">
    <property type="entry name" value="MBOAT"/>
    <property type="match status" value="1"/>
</dbReference>
<feature type="transmembrane region" description="Helical" evidence="10">
    <location>
        <begin position="499"/>
        <end position="523"/>
    </location>
</feature>
<keyword evidence="4 9" id="KW-0808">Transferase</keyword>
<feature type="transmembrane region" description="Helical" evidence="10">
    <location>
        <begin position="353"/>
        <end position="370"/>
    </location>
</feature>
<keyword evidence="12" id="KW-1185">Reference proteome</keyword>
<evidence type="ECO:0000256" key="5">
    <source>
        <dbReference type="ARBA" id="ARBA00022692"/>
    </source>
</evidence>
<evidence type="ECO:0000313" key="12">
    <source>
        <dbReference type="Proteomes" id="UP000199024"/>
    </source>
</evidence>
<feature type="transmembrane region" description="Helical" evidence="10">
    <location>
        <begin position="430"/>
        <end position="453"/>
    </location>
</feature>
<keyword evidence="7 9" id="KW-0472">Membrane</keyword>
<dbReference type="AlphaFoldDB" id="A0A1I6MEK7"/>
<keyword evidence="3 9" id="KW-1003">Cell membrane</keyword>
<dbReference type="PANTHER" id="PTHR13285:SF23">
    <property type="entry name" value="TEICHOIC ACID D-ALANYLTRANSFERASE"/>
    <property type="match status" value="1"/>
</dbReference>
<keyword evidence="8 9" id="KW-0012">Acyltransferase</keyword>
<evidence type="ECO:0000256" key="6">
    <source>
        <dbReference type="ARBA" id="ARBA00022989"/>
    </source>
</evidence>
<dbReference type="GO" id="GO:0005886">
    <property type="term" value="C:plasma membrane"/>
    <property type="evidence" value="ECO:0007669"/>
    <property type="project" value="UniProtKB-SubCell"/>
</dbReference>
<dbReference type="RefSeq" id="WP_089839385.1">
    <property type="nucleotide sequence ID" value="NZ_FOZL01000001.1"/>
</dbReference>
<reference evidence="11 12" key="1">
    <citation type="submission" date="2016-10" db="EMBL/GenBank/DDBJ databases">
        <authorList>
            <person name="de Groot N.N."/>
        </authorList>
    </citation>
    <scope>NUCLEOTIDE SEQUENCE [LARGE SCALE GENOMIC DNA]</scope>
    <source>
        <strain evidence="11 12">DSM 21001</strain>
    </source>
</reference>
<feature type="transmembrane region" description="Helical" evidence="10">
    <location>
        <begin position="149"/>
        <end position="168"/>
    </location>
</feature>
<proteinExistence type="inferred from homology"/>
<keyword evidence="5 10" id="KW-0812">Transmembrane</keyword>
<evidence type="ECO:0000256" key="9">
    <source>
        <dbReference type="PIRNR" id="PIRNR016636"/>
    </source>
</evidence>
<dbReference type="OrthoDB" id="9805788at2"/>
<dbReference type="STRING" id="474950.SAMN05421771_2452"/>